<reference evidence="10" key="1">
    <citation type="journal article" date="2015" name="Genome Announc.">
        <title>Draft whole-genome sequence of the biocontrol agent Trichoderma harzianum T6776.</title>
        <authorList>
            <person name="Baroncelli R."/>
            <person name="Piaggeschi G."/>
            <person name="Fiorini L."/>
            <person name="Bertolini E."/>
            <person name="Zapparata A."/>
            <person name="Pe M.E."/>
            <person name="Sarrocco S."/>
            <person name="Vannacci G."/>
        </authorList>
    </citation>
    <scope>NUCLEOTIDE SEQUENCE [LARGE SCALE GENOMIC DNA]</scope>
    <source>
        <strain evidence="10">T6776</strain>
    </source>
</reference>
<organism evidence="9 10">
    <name type="scientific">Trichoderma harzianum</name>
    <name type="common">Hypocrea lixii</name>
    <dbReference type="NCBI Taxonomy" id="5544"/>
    <lineage>
        <taxon>Eukaryota</taxon>
        <taxon>Fungi</taxon>
        <taxon>Dikarya</taxon>
        <taxon>Ascomycota</taxon>
        <taxon>Pezizomycotina</taxon>
        <taxon>Sordariomycetes</taxon>
        <taxon>Hypocreomycetidae</taxon>
        <taxon>Hypocreales</taxon>
        <taxon>Hypocreaceae</taxon>
        <taxon>Trichoderma</taxon>
    </lineage>
</organism>
<dbReference type="GO" id="GO:0008194">
    <property type="term" value="F:UDP-glycosyltransferase activity"/>
    <property type="evidence" value="ECO:0007669"/>
    <property type="project" value="InterPro"/>
</dbReference>
<dbReference type="SUPFAM" id="SSF53756">
    <property type="entry name" value="UDP-Glycosyltransferase/glycogen phosphorylase"/>
    <property type="match status" value="1"/>
</dbReference>
<evidence type="ECO:0000256" key="4">
    <source>
        <dbReference type="ARBA" id="ARBA00022679"/>
    </source>
</evidence>
<dbReference type="InterPro" id="IPR010610">
    <property type="entry name" value="EryCIII-like_C"/>
</dbReference>
<keyword evidence="5" id="KW-0456">Lyase</keyword>
<dbReference type="Pfam" id="PF16363">
    <property type="entry name" value="GDP_Man_Dehyd"/>
    <property type="match status" value="1"/>
</dbReference>
<gene>
    <name evidence="9" type="ORF">THAR02_07700</name>
</gene>
<evidence type="ECO:0000256" key="5">
    <source>
        <dbReference type="ARBA" id="ARBA00023239"/>
    </source>
</evidence>
<evidence type="ECO:0000259" key="7">
    <source>
        <dbReference type="Pfam" id="PF06722"/>
    </source>
</evidence>
<dbReference type="CDD" id="cd03784">
    <property type="entry name" value="GT1_Gtf-like"/>
    <property type="match status" value="1"/>
</dbReference>
<sequence length="908" mass="100321">MIITENTKPKVAFITGITGQDGSYLTEILLEKGYEVHGLVRPSSQRRQALNHPLRQGVTLHFGDMTDSGTLLQILGSINVDEVYHLAAQSHVGVSFETPLLTCDINALGSLRLLEALRILGLQKKVKFYSAVTSELFGNDAPAPQTEGTPFHPVSPYAISKQFQFSITANFREAYGFHASNGILFNHESPRRGTTFVTRKITSQVALIACGKSESFELGNLSATRDWGHARDYMEGVHLIMQQPKGEDYVLATGQACSVRKFVEAAFNVIGTKIEWSGEGLSEVGIESATGKVRVRVNPKFYRPVENHDLLGSSAKAKKVLGWEPKYTLDSLVEEMVLSDIELVKNGKIFSNTNLDWLVDESKNTADSGNTNGNEAHHRRGSKHTVDSGKINGNGVHNGHNGLDYGDKERPAVLFFAISDFGYVNVVLATTYELLRQNQVDVHIASFPPLQTRLDNLIQKVKDENPSQPISPLTFHNLASFPGFGTWVAQNKDRKKADVPHPAGRYGAKQVELLTLKALAIMEPEQYISLFNWSTDLTKQLNPALVVVDPILVPVHDMARTMKKKYAVLHPWSLADGLIPQQPWFAAYWKYPAFSTGFTYPVPWSKIPENIYCYWVSKKCLSHPKVQALNQARRAHGIQGDLGSFTPWDKDVPQICPTLPEADLPMNIPPNVLNVGPILVAAPPIESSDPELLSWLQKRPTVLVSLGTHFEAYAETVREQAIALRILLNARPDVQVLWKLKAEAASETVGKESLETILGKELEIGRVRIENWLKADPVAILRSGHIVCAVHHGGANSYFEATWAGVPQIVLAMWYDTFDYATRVEYLGIGVYGNRDKGRTHVADPENYVAPNLIDGEEFGAALLKTVGRNKGDADPMRARAAKLGAVCRKSGGRVDAAKIITDLCFED</sequence>
<protein>
    <recommendedName>
        <fullName evidence="3">GDP-mannose 4,6-dehydratase</fullName>
        <ecNumber evidence="3">4.2.1.47</ecNumber>
    </recommendedName>
</protein>
<name>A0A0G0A4X6_TRIHA</name>
<comment type="similarity">
    <text evidence="2">Belongs to the NAD(P)-dependent epimerase/dehydratase family. GDP-mannose 4,6-dehydratase subfamily.</text>
</comment>
<dbReference type="PANTHER" id="PTHR43715:SF1">
    <property type="entry name" value="GDP-MANNOSE 4,6 DEHYDRATASE"/>
    <property type="match status" value="1"/>
</dbReference>
<evidence type="ECO:0000313" key="9">
    <source>
        <dbReference type="EMBL" id="KKP00209.1"/>
    </source>
</evidence>
<feature type="domain" description="Erythromycin biosynthesis protein CIII-like C-terminal" evidence="7">
    <location>
        <begin position="788"/>
        <end position="837"/>
    </location>
</feature>
<comment type="caution">
    <text evidence="9">The sequence shown here is derived from an EMBL/GenBank/DDBJ whole genome shotgun (WGS) entry which is preliminary data.</text>
</comment>
<dbReference type="Gene3D" id="3.40.50.720">
    <property type="entry name" value="NAD(P)-binding Rossmann-like Domain"/>
    <property type="match status" value="1"/>
</dbReference>
<dbReference type="Gene3D" id="3.90.25.10">
    <property type="entry name" value="UDP-galactose 4-epimerase, domain 1"/>
    <property type="match status" value="1"/>
</dbReference>
<comment type="cofactor">
    <cofactor evidence="1">
        <name>NADP(+)</name>
        <dbReference type="ChEBI" id="CHEBI:58349"/>
    </cofactor>
</comment>
<keyword evidence="4" id="KW-0808">Transferase</keyword>
<dbReference type="HAMAP" id="MF_00955">
    <property type="entry name" value="GDP_Man_dehydratase"/>
    <property type="match status" value="1"/>
</dbReference>
<dbReference type="Pfam" id="PF06722">
    <property type="entry name" value="EryCIII-like_C"/>
    <property type="match status" value="1"/>
</dbReference>
<dbReference type="GO" id="GO:0042351">
    <property type="term" value="P:'de novo' GDP-L-fucose biosynthetic process"/>
    <property type="evidence" value="ECO:0007669"/>
    <property type="project" value="TreeGrafter"/>
</dbReference>
<dbReference type="SUPFAM" id="SSF51735">
    <property type="entry name" value="NAD(P)-binding Rossmann-fold domains"/>
    <property type="match status" value="1"/>
</dbReference>
<dbReference type="InterPro" id="IPR016040">
    <property type="entry name" value="NAD(P)-bd_dom"/>
</dbReference>
<dbReference type="EMBL" id="JOKZ01000269">
    <property type="protein sequence ID" value="KKP00209.1"/>
    <property type="molecule type" value="Genomic_DNA"/>
</dbReference>
<feature type="region of interest" description="Disordered" evidence="6">
    <location>
        <begin position="366"/>
        <end position="393"/>
    </location>
</feature>
<dbReference type="GO" id="GO:0016758">
    <property type="term" value="F:hexosyltransferase activity"/>
    <property type="evidence" value="ECO:0007669"/>
    <property type="project" value="UniProtKB-ARBA"/>
</dbReference>
<evidence type="ECO:0000259" key="8">
    <source>
        <dbReference type="Pfam" id="PF16363"/>
    </source>
</evidence>
<evidence type="ECO:0000313" key="10">
    <source>
        <dbReference type="Proteomes" id="UP000034112"/>
    </source>
</evidence>
<accession>A0A0G0A4X6</accession>
<evidence type="ECO:0000256" key="1">
    <source>
        <dbReference type="ARBA" id="ARBA00001937"/>
    </source>
</evidence>
<dbReference type="InterPro" id="IPR036291">
    <property type="entry name" value="NAD(P)-bd_dom_sf"/>
</dbReference>
<dbReference type="InterPro" id="IPR002213">
    <property type="entry name" value="UDP_glucos_trans"/>
</dbReference>
<dbReference type="PANTHER" id="PTHR43715">
    <property type="entry name" value="GDP-MANNOSE 4,6-DEHYDRATASE"/>
    <property type="match status" value="1"/>
</dbReference>
<dbReference type="AlphaFoldDB" id="A0A0G0A4X6"/>
<dbReference type="GO" id="GO:0008446">
    <property type="term" value="F:GDP-mannose 4,6-dehydratase activity"/>
    <property type="evidence" value="ECO:0007669"/>
    <property type="project" value="UniProtKB-EC"/>
</dbReference>
<feature type="domain" description="NAD(P)-binding" evidence="8">
    <location>
        <begin position="13"/>
        <end position="336"/>
    </location>
</feature>
<dbReference type="CDD" id="cd05260">
    <property type="entry name" value="GDP_MD_SDR_e"/>
    <property type="match status" value="1"/>
</dbReference>
<evidence type="ECO:0000256" key="6">
    <source>
        <dbReference type="SAM" id="MobiDB-lite"/>
    </source>
</evidence>
<dbReference type="EC" id="4.2.1.47" evidence="3"/>
<dbReference type="Proteomes" id="UP000034112">
    <property type="component" value="Unassembled WGS sequence"/>
</dbReference>
<dbReference type="Gene3D" id="3.40.50.2000">
    <property type="entry name" value="Glycogen Phosphorylase B"/>
    <property type="match status" value="1"/>
</dbReference>
<dbReference type="NCBIfam" id="TIGR01472">
    <property type="entry name" value="gmd"/>
    <property type="match status" value="1"/>
</dbReference>
<dbReference type="OrthoDB" id="5835829at2759"/>
<dbReference type="FunFam" id="3.40.50.720:FF:000924">
    <property type="entry name" value="GDP-mannose 4,6 dehydratase"/>
    <property type="match status" value="1"/>
</dbReference>
<evidence type="ECO:0000256" key="3">
    <source>
        <dbReference type="ARBA" id="ARBA00011989"/>
    </source>
</evidence>
<proteinExistence type="inferred from homology"/>
<evidence type="ECO:0000256" key="2">
    <source>
        <dbReference type="ARBA" id="ARBA00009263"/>
    </source>
</evidence>
<dbReference type="InterPro" id="IPR006368">
    <property type="entry name" value="GDP_Man_deHydtase"/>
</dbReference>